<evidence type="ECO:0000259" key="6">
    <source>
        <dbReference type="PROSITE" id="PS50835"/>
    </source>
</evidence>
<dbReference type="OrthoDB" id="9803478at2759"/>
<dbReference type="PANTHER" id="PTHR19367:SF18">
    <property type="entry name" value="T CELL RECEPTOR ALPHA VARIABLE 16"/>
    <property type="match status" value="1"/>
</dbReference>
<dbReference type="InterPro" id="IPR051287">
    <property type="entry name" value="TCR_variable_region"/>
</dbReference>
<keyword evidence="3" id="KW-0675">Receptor</keyword>
<dbReference type="GO" id="GO:0002250">
    <property type="term" value="P:adaptive immune response"/>
    <property type="evidence" value="ECO:0007669"/>
    <property type="project" value="UniProtKB-KW"/>
</dbReference>
<keyword evidence="8" id="KW-1185">Reference proteome</keyword>
<dbReference type="Pfam" id="PF07686">
    <property type="entry name" value="V-set"/>
    <property type="match status" value="2"/>
</dbReference>
<keyword evidence="5" id="KW-1279">T cell receptor</keyword>
<dbReference type="Gene3D" id="2.60.40.10">
    <property type="entry name" value="Immunoglobulins"/>
    <property type="match status" value="2"/>
</dbReference>
<feature type="non-terminal residue" evidence="7">
    <location>
        <position position="235"/>
    </location>
</feature>
<comment type="caution">
    <text evidence="7">The sequence shown here is derived from an EMBL/GenBank/DDBJ whole genome shotgun (WGS) entry which is preliminary data.</text>
</comment>
<dbReference type="InterPro" id="IPR013106">
    <property type="entry name" value="Ig_V-set"/>
</dbReference>
<evidence type="ECO:0000256" key="1">
    <source>
        <dbReference type="ARBA" id="ARBA00022729"/>
    </source>
</evidence>
<feature type="non-terminal residue" evidence="7">
    <location>
        <position position="1"/>
    </location>
</feature>
<dbReference type="AlphaFoldDB" id="A0A9D3N2M5"/>
<dbReference type="InterPro" id="IPR013783">
    <property type="entry name" value="Ig-like_fold"/>
</dbReference>
<dbReference type="SMART" id="SM00409">
    <property type="entry name" value="IG"/>
    <property type="match status" value="1"/>
</dbReference>
<evidence type="ECO:0000313" key="7">
    <source>
        <dbReference type="EMBL" id="KAG7313739.1"/>
    </source>
</evidence>
<dbReference type="Proteomes" id="UP000824219">
    <property type="component" value="Unassembled WGS sequence"/>
</dbReference>
<protein>
    <recommendedName>
        <fullName evidence="6">Ig-like domain-containing protein</fullName>
    </recommendedName>
</protein>
<dbReference type="PROSITE" id="PS50835">
    <property type="entry name" value="IG_LIKE"/>
    <property type="match status" value="1"/>
</dbReference>
<keyword evidence="4" id="KW-0393">Immunoglobulin domain</keyword>
<evidence type="ECO:0000256" key="2">
    <source>
        <dbReference type="ARBA" id="ARBA00023130"/>
    </source>
</evidence>
<dbReference type="SUPFAM" id="SSF48726">
    <property type="entry name" value="Immunoglobulin"/>
    <property type="match status" value="2"/>
</dbReference>
<proteinExistence type="predicted"/>
<evidence type="ECO:0000256" key="3">
    <source>
        <dbReference type="ARBA" id="ARBA00023170"/>
    </source>
</evidence>
<keyword evidence="1" id="KW-0732">Signal</keyword>
<keyword evidence="2" id="KW-1064">Adaptive immunity</keyword>
<evidence type="ECO:0000313" key="8">
    <source>
        <dbReference type="Proteomes" id="UP000824219"/>
    </source>
</evidence>
<sequence length="235" mass="26301">DSMADSIKPLFPHEAVDEGDDVTLSCTYKKSGVTDYLYWYRQYPKSKPEFLLNAADNNIKPDQTNVFSMEGSNISLSCTYTGSVNSLHWYRQKPGSRPEFLLLTDESGSYVTEAQPPHPRLSIKQNKTNNKMYLIISSAAVSDSALYYCALEPTVTGNPAALYKNFHTGNVQQSMTVNAVSLPKDKKRQYQDLCSPVQMSRKRENSHATETMLEWGGPQFQLVPKGTGPTGIKLR</sequence>
<evidence type="ECO:0000256" key="5">
    <source>
        <dbReference type="ARBA" id="ARBA00043266"/>
    </source>
</evidence>
<dbReference type="InterPro" id="IPR003599">
    <property type="entry name" value="Ig_sub"/>
</dbReference>
<feature type="domain" description="Ig-like" evidence="6">
    <location>
        <begin position="48"/>
        <end position="149"/>
    </location>
</feature>
<organism evidence="7 8">
    <name type="scientific">Hemibagrus wyckioides</name>
    <dbReference type="NCBI Taxonomy" id="337641"/>
    <lineage>
        <taxon>Eukaryota</taxon>
        <taxon>Metazoa</taxon>
        <taxon>Chordata</taxon>
        <taxon>Craniata</taxon>
        <taxon>Vertebrata</taxon>
        <taxon>Euteleostomi</taxon>
        <taxon>Actinopterygii</taxon>
        <taxon>Neopterygii</taxon>
        <taxon>Teleostei</taxon>
        <taxon>Ostariophysi</taxon>
        <taxon>Siluriformes</taxon>
        <taxon>Bagridae</taxon>
        <taxon>Hemibagrus</taxon>
    </lineage>
</organism>
<dbReference type="SMART" id="SM00406">
    <property type="entry name" value="IGv"/>
    <property type="match status" value="1"/>
</dbReference>
<dbReference type="InterPro" id="IPR036179">
    <property type="entry name" value="Ig-like_dom_sf"/>
</dbReference>
<dbReference type="InterPro" id="IPR007110">
    <property type="entry name" value="Ig-like_dom"/>
</dbReference>
<keyword evidence="5" id="KW-0391">Immunity</keyword>
<dbReference type="GO" id="GO:0042101">
    <property type="term" value="C:T cell receptor complex"/>
    <property type="evidence" value="ECO:0007669"/>
    <property type="project" value="UniProtKB-KW"/>
</dbReference>
<name>A0A9D3N2M5_9TELE</name>
<reference evidence="7" key="1">
    <citation type="submission" date="2021-06" db="EMBL/GenBank/DDBJ databases">
        <title>Chromosome-level genome assembly of the red-tail catfish (Hemibagrus wyckioides).</title>
        <authorList>
            <person name="Shao F."/>
        </authorList>
    </citation>
    <scope>NUCLEOTIDE SEQUENCE</scope>
    <source>
        <strain evidence="7">EC202008001</strain>
        <tissue evidence="7">Blood</tissue>
    </source>
</reference>
<dbReference type="PANTHER" id="PTHR19367">
    <property type="entry name" value="T-CELL RECEPTOR ALPHA CHAIN V REGION"/>
    <property type="match status" value="1"/>
</dbReference>
<dbReference type="EMBL" id="JAHKSW010000045">
    <property type="protein sequence ID" value="KAG7313739.1"/>
    <property type="molecule type" value="Genomic_DNA"/>
</dbReference>
<accession>A0A9D3N2M5</accession>
<evidence type="ECO:0000256" key="4">
    <source>
        <dbReference type="ARBA" id="ARBA00023319"/>
    </source>
</evidence>
<gene>
    <name evidence="7" type="ORF">KOW79_000038</name>
</gene>